<dbReference type="SUPFAM" id="SSF51735">
    <property type="entry name" value="NAD(P)-binding Rossmann-fold domains"/>
    <property type="match status" value="1"/>
</dbReference>
<dbReference type="SUPFAM" id="SSF55048">
    <property type="entry name" value="Probable ACP-binding domain of malonyl-CoA ACP transacylase"/>
    <property type="match status" value="1"/>
</dbReference>
<dbReference type="Pfam" id="PF02801">
    <property type="entry name" value="Ketoacyl-synt_C"/>
    <property type="match status" value="1"/>
</dbReference>
<feature type="domain" description="Carrier" evidence="8">
    <location>
        <begin position="661"/>
        <end position="737"/>
    </location>
</feature>
<dbReference type="InterPro" id="IPR016039">
    <property type="entry name" value="Thiolase-like"/>
</dbReference>
<dbReference type="GO" id="GO:0004312">
    <property type="term" value="F:fatty acid synthase activity"/>
    <property type="evidence" value="ECO:0007669"/>
    <property type="project" value="TreeGrafter"/>
</dbReference>
<dbReference type="PROSITE" id="PS52004">
    <property type="entry name" value="KS3_2"/>
    <property type="match status" value="1"/>
</dbReference>
<dbReference type="InterPro" id="IPR000873">
    <property type="entry name" value="AMP-dep_synth/lig_dom"/>
</dbReference>
<dbReference type="PANTHER" id="PTHR43775:SF37">
    <property type="entry name" value="SI:DKEY-61P9.11"/>
    <property type="match status" value="1"/>
</dbReference>
<gene>
    <name evidence="11" type="ORF">D9613_009472</name>
</gene>
<reference evidence="11 12" key="1">
    <citation type="submission" date="2019-12" db="EMBL/GenBank/DDBJ databases">
        <authorList>
            <person name="Floudas D."/>
            <person name="Bentzer J."/>
            <person name="Ahren D."/>
            <person name="Johansson T."/>
            <person name="Persson P."/>
            <person name="Tunlid A."/>
        </authorList>
    </citation>
    <scope>NUCLEOTIDE SEQUENCE [LARGE SCALE GENOMIC DNA]</scope>
    <source>
        <strain evidence="11 12">CBS 102.39</strain>
    </source>
</reference>
<dbReference type="InterPro" id="IPR049551">
    <property type="entry name" value="PKS_DH_C"/>
</dbReference>
<dbReference type="SMART" id="SM00823">
    <property type="entry name" value="PKS_PP"/>
    <property type="match status" value="2"/>
</dbReference>
<evidence type="ECO:0000256" key="4">
    <source>
        <dbReference type="ARBA" id="ARBA00022679"/>
    </source>
</evidence>
<feature type="domain" description="Carrier" evidence="8">
    <location>
        <begin position="2458"/>
        <end position="2533"/>
    </location>
</feature>
<dbReference type="PROSITE" id="PS52019">
    <property type="entry name" value="PKS_MFAS_DH"/>
    <property type="match status" value="1"/>
</dbReference>
<feature type="region of interest" description="N-terminal hotdog fold" evidence="7">
    <location>
        <begin position="1660"/>
        <end position="1781"/>
    </location>
</feature>
<name>A0A8H4VW19_9AGAR</name>
<keyword evidence="4" id="KW-0808">Transferase</keyword>
<dbReference type="InterPro" id="IPR049900">
    <property type="entry name" value="PKS_mFAS_DH"/>
</dbReference>
<dbReference type="Pfam" id="PF08659">
    <property type="entry name" value="KR"/>
    <property type="match status" value="1"/>
</dbReference>
<dbReference type="SMART" id="SM01294">
    <property type="entry name" value="PKS_PP_betabranch"/>
    <property type="match status" value="1"/>
</dbReference>
<keyword evidence="6" id="KW-0843">Virulence</keyword>
<dbReference type="GO" id="GO:0031177">
    <property type="term" value="F:phosphopantetheine binding"/>
    <property type="evidence" value="ECO:0007669"/>
    <property type="project" value="InterPro"/>
</dbReference>
<dbReference type="Proteomes" id="UP000521872">
    <property type="component" value="Unassembled WGS sequence"/>
</dbReference>
<dbReference type="InterPro" id="IPR016035">
    <property type="entry name" value="Acyl_Trfase/lysoPLipase"/>
</dbReference>
<dbReference type="Gene3D" id="3.40.50.720">
    <property type="entry name" value="NAD(P)-binding Rossmann-like Domain"/>
    <property type="match status" value="1"/>
</dbReference>
<evidence type="ECO:0000259" key="8">
    <source>
        <dbReference type="PROSITE" id="PS50075"/>
    </source>
</evidence>
<evidence type="ECO:0000256" key="5">
    <source>
        <dbReference type="ARBA" id="ARBA00022737"/>
    </source>
</evidence>
<dbReference type="Pfam" id="PF00109">
    <property type="entry name" value="ketoacyl-synt"/>
    <property type="match status" value="1"/>
</dbReference>
<keyword evidence="2" id="KW-0596">Phosphopantetheine</keyword>
<accession>A0A8H4VW19</accession>
<dbReference type="InterPro" id="IPR057326">
    <property type="entry name" value="KR_dom"/>
</dbReference>
<evidence type="ECO:0000256" key="1">
    <source>
        <dbReference type="ARBA" id="ARBA00005179"/>
    </source>
</evidence>
<feature type="active site" description="Proton donor; for dehydratase activity" evidence="7">
    <location>
        <position position="1852"/>
    </location>
</feature>
<dbReference type="Gene3D" id="3.40.47.10">
    <property type="match status" value="1"/>
</dbReference>
<protein>
    <recommendedName>
        <fullName evidence="13">Polyketide synthase</fullName>
    </recommendedName>
</protein>
<dbReference type="Pfam" id="PF23562">
    <property type="entry name" value="AMP-binding_C_3"/>
    <property type="match status" value="1"/>
</dbReference>
<dbReference type="EMBL" id="JAACJL010000002">
    <property type="protein sequence ID" value="KAF4622455.1"/>
    <property type="molecule type" value="Genomic_DNA"/>
</dbReference>
<dbReference type="SUPFAM" id="SSF47336">
    <property type="entry name" value="ACP-like"/>
    <property type="match status" value="2"/>
</dbReference>
<dbReference type="SUPFAM" id="SSF56801">
    <property type="entry name" value="Acetyl-CoA synthetase-like"/>
    <property type="match status" value="1"/>
</dbReference>
<proteinExistence type="predicted"/>
<dbReference type="InterPro" id="IPR018201">
    <property type="entry name" value="Ketoacyl_synth_AS"/>
</dbReference>
<dbReference type="Gene3D" id="3.10.129.110">
    <property type="entry name" value="Polyketide synthase dehydratase"/>
    <property type="match status" value="1"/>
</dbReference>
<feature type="active site" description="Proton acceptor; for dehydratase activity" evidence="7">
    <location>
        <position position="1702"/>
    </location>
</feature>
<evidence type="ECO:0000259" key="10">
    <source>
        <dbReference type="PROSITE" id="PS52019"/>
    </source>
</evidence>
<dbReference type="Gene3D" id="3.30.70.3290">
    <property type="match status" value="1"/>
</dbReference>
<dbReference type="InterPro" id="IPR016036">
    <property type="entry name" value="Malonyl_transacylase_ACP-bd"/>
</dbReference>
<dbReference type="SMART" id="SM00825">
    <property type="entry name" value="PKS_KS"/>
    <property type="match status" value="1"/>
</dbReference>
<dbReference type="SMART" id="SM00827">
    <property type="entry name" value="PKS_AT"/>
    <property type="match status" value="1"/>
</dbReference>
<dbReference type="InterPro" id="IPR020806">
    <property type="entry name" value="PKS_PP-bd"/>
</dbReference>
<dbReference type="InterPro" id="IPR036736">
    <property type="entry name" value="ACP-like_sf"/>
</dbReference>
<evidence type="ECO:0000313" key="11">
    <source>
        <dbReference type="EMBL" id="KAF4622455.1"/>
    </source>
</evidence>
<dbReference type="Pfam" id="PF00698">
    <property type="entry name" value="Acyl_transf_1"/>
    <property type="match status" value="1"/>
</dbReference>
<dbReference type="GO" id="GO:0044550">
    <property type="term" value="P:secondary metabolite biosynthetic process"/>
    <property type="evidence" value="ECO:0007669"/>
    <property type="project" value="UniProtKB-ARBA"/>
</dbReference>
<dbReference type="InterPro" id="IPR014043">
    <property type="entry name" value="Acyl_transferase_dom"/>
</dbReference>
<dbReference type="InterPro" id="IPR036291">
    <property type="entry name" value="NAD(P)-bd_dom_sf"/>
</dbReference>
<dbReference type="InterPro" id="IPR042104">
    <property type="entry name" value="PKS_dehydratase_sf"/>
</dbReference>
<evidence type="ECO:0000256" key="7">
    <source>
        <dbReference type="PROSITE-ProRule" id="PRU01363"/>
    </source>
</evidence>
<evidence type="ECO:0000256" key="2">
    <source>
        <dbReference type="ARBA" id="ARBA00022450"/>
    </source>
</evidence>
<dbReference type="Gene3D" id="3.40.50.12780">
    <property type="entry name" value="N-terminal domain of ligase-like"/>
    <property type="match status" value="1"/>
</dbReference>
<dbReference type="InterPro" id="IPR020807">
    <property type="entry name" value="PKS_DH"/>
</dbReference>
<dbReference type="InterPro" id="IPR001227">
    <property type="entry name" value="Ac_transferase_dom_sf"/>
</dbReference>
<feature type="region of interest" description="C-terminal hotdog fold" evidence="7">
    <location>
        <begin position="1797"/>
        <end position="1943"/>
    </location>
</feature>
<evidence type="ECO:0000259" key="9">
    <source>
        <dbReference type="PROSITE" id="PS52004"/>
    </source>
</evidence>
<evidence type="ECO:0000256" key="3">
    <source>
        <dbReference type="ARBA" id="ARBA00022553"/>
    </source>
</evidence>
<dbReference type="PROSITE" id="PS00606">
    <property type="entry name" value="KS3_1"/>
    <property type="match status" value="1"/>
</dbReference>
<evidence type="ECO:0000256" key="6">
    <source>
        <dbReference type="ARBA" id="ARBA00023026"/>
    </source>
</evidence>
<dbReference type="Gene3D" id="3.40.366.10">
    <property type="entry name" value="Malonyl-Coenzyme A Acyl Carrier Protein, domain 2"/>
    <property type="match status" value="1"/>
</dbReference>
<dbReference type="Pfam" id="PF14765">
    <property type="entry name" value="PS-DH"/>
    <property type="match status" value="1"/>
</dbReference>
<dbReference type="PROSITE" id="PS50075">
    <property type="entry name" value="CARRIER"/>
    <property type="match status" value="2"/>
</dbReference>
<dbReference type="SUPFAM" id="SSF52151">
    <property type="entry name" value="FabD/lysophospholipase-like"/>
    <property type="match status" value="1"/>
</dbReference>
<dbReference type="GO" id="GO:0004315">
    <property type="term" value="F:3-oxoacyl-[acyl-carrier-protein] synthase activity"/>
    <property type="evidence" value="ECO:0007669"/>
    <property type="project" value="InterPro"/>
</dbReference>
<feature type="domain" description="PKS/mFAS DH" evidence="10">
    <location>
        <begin position="1660"/>
        <end position="1943"/>
    </location>
</feature>
<dbReference type="InterPro" id="IPR013968">
    <property type="entry name" value="PKS_KR"/>
</dbReference>
<feature type="domain" description="Ketosynthase family 3 (KS3)" evidence="9">
    <location>
        <begin position="762"/>
        <end position="1197"/>
    </location>
</feature>
<organism evidence="11 12">
    <name type="scientific">Agrocybe pediades</name>
    <dbReference type="NCBI Taxonomy" id="84607"/>
    <lineage>
        <taxon>Eukaryota</taxon>
        <taxon>Fungi</taxon>
        <taxon>Dikarya</taxon>
        <taxon>Basidiomycota</taxon>
        <taxon>Agaricomycotina</taxon>
        <taxon>Agaricomycetes</taxon>
        <taxon>Agaricomycetidae</taxon>
        <taxon>Agaricales</taxon>
        <taxon>Agaricineae</taxon>
        <taxon>Strophariaceae</taxon>
        <taxon>Agrocybe</taxon>
    </lineage>
</organism>
<dbReference type="SUPFAM" id="SSF53901">
    <property type="entry name" value="Thiolase-like"/>
    <property type="match status" value="1"/>
</dbReference>
<comment type="pathway">
    <text evidence="1">Secondary metabolite biosynthesis.</text>
</comment>
<keyword evidence="3" id="KW-0597">Phosphoprotein</keyword>
<dbReference type="InterPro" id="IPR042099">
    <property type="entry name" value="ANL_N_sf"/>
</dbReference>
<evidence type="ECO:0008006" key="13">
    <source>
        <dbReference type="Google" id="ProtNLM"/>
    </source>
</evidence>
<comment type="caution">
    <text evidence="11">The sequence shown here is derived from an EMBL/GenBank/DDBJ whole genome shotgun (WGS) entry which is preliminary data.</text>
</comment>
<dbReference type="InterPro" id="IPR020841">
    <property type="entry name" value="PKS_Beta-ketoAc_synthase_dom"/>
</dbReference>
<evidence type="ECO:0000313" key="12">
    <source>
        <dbReference type="Proteomes" id="UP000521872"/>
    </source>
</evidence>
<dbReference type="CDD" id="cd00833">
    <property type="entry name" value="PKS"/>
    <property type="match status" value="1"/>
</dbReference>
<keyword evidence="5" id="KW-0677">Repeat</keyword>
<dbReference type="PROSITE" id="PS00012">
    <property type="entry name" value="PHOSPHOPANTETHEINE"/>
    <property type="match status" value="1"/>
</dbReference>
<dbReference type="CDD" id="cd05274">
    <property type="entry name" value="KR_FAS_SDR_x"/>
    <property type="match status" value="1"/>
</dbReference>
<dbReference type="Pfam" id="PF22621">
    <property type="entry name" value="CurL-like_PKS_C"/>
    <property type="match status" value="1"/>
</dbReference>
<dbReference type="PANTHER" id="PTHR43775">
    <property type="entry name" value="FATTY ACID SYNTHASE"/>
    <property type="match status" value="1"/>
</dbReference>
<keyword evidence="12" id="KW-1185">Reference proteome</keyword>
<dbReference type="InterPro" id="IPR006162">
    <property type="entry name" value="Ppantetheine_attach_site"/>
</dbReference>
<sequence length="2536" mass="279413">MSYHTHTSETRHNDHPLRSCAPYRHSILIFICPSNRTQTHVYKIYSQCCLEISLIMSTLLELFLLISRNPSTAENTVLQCGQEQWTYGDLECISSGLALELYEKHGSGPTVAVISENHPFILAILLATWKLGGSFAPFDCHAPLDMVKQMLINVEATVAVIPENEKALNEALRTMNMPAMTFSTATTMTMLSQRFLEQSPDLPVSFSPPTPSSLAAYLHTSSASSVANLKCVPLQHFQLTNGSRSVTHFFNDADPSSNLSRPKVLAMSPWSHIMSIVHDICGASFSTGGCLVMGVVPSGYPVDEEESSDFAKALGKTVAEMDVIDRLLDTAERTRPDFFVGVPWVLEGFKDRYERMNGANSPVAKSVRETLQHFKCFGVAGAAMTKEIVGWSLEIGIRITHNIGMTELAGPLFNTRVTSVNDIEEGWPLDDCQKPDAELVLLDEHGDFADHEGELVITDRYIGRGYIKYDNSAFEELPDGRTRFKTGDIYVKTSNNRLKWKGRKEDYIQMITSETLDPRPLEKTLNTCPSIHRCAIAGNNFLRKPSNFVCVFIESVLGEQLKVSSKQVNEITKAVAAVNRTLPPQLRIAWSRVFILEKGSTIPYTRKGAIFRKKLEDHFGGLLTRPPIPPAEVEQGIENTGKVSPSVIPNVETSRKRWKPVEVREIVVATLARVLGMDIAMIRANSDSSFADFGMDSSMAVNIVNDLNSAFDLDLPLNSCHTFINLDQLSEAILNQLGLSRHSVHNDPTNGLSTFGINSQIKEDVVIIGQAFRLPGDISTPDLFWEALTSKRNDIITNVPPDRWDHASFYRPPGSSQPQRTGDILFEKAGFVDVAHFDNSFFEISAAEAFYVSPSIRLTLETAFEALENACIPLSKIKGTKMGVFVASGLDEGYSHVMFQAKEYDTYNRFYGTGMASSTASGRISYLLDLHGPSSVTDTACSSGLVALHQAVQYIQSGEGDSAIVGGTNTNLWPGSFAFLSAQKMASTRSRCATFTNAADGYVPSEASVSFILKSKSAALRDGDFILATIKATDTMHGGRSQGLVAPNVNTQISLQRSLLAKSGLQPSQIDFLETHGTGTSLGDLIEIQGINEVFRESHQEQPLLLSASKSCIGHTEIAAGLVGVLSAIASLEHNAVPGLAHLTSENMNPAIDCAIVPMSIPTEATSLPVKHSDEPYRGLVISNGFAGTIAGVVLEQPPPRPISAVAAPDFAEPRSQSPMLFVLSAKTEEGLEQYLKKYLEFCRSSRPSRFMDICYTTCIGREHYRYRFACSTTNMDDLIRQLEERIQLPTRNSRRAATAPGVVFAFPGQGAQFQGMASQLAAYFPGFRDILVTASESAATLSGLPILSYLLDIPGVSNAMDPTIDDSQIAQVCIYVYQYSISTWLKTLGIQPLAVLGSSLGELAASLLACAMTYESGLELVIKRASLLLSKEPSGMGIIEESEKAIVQSIGKLGLSGKVVIAVYNAPNSHVVSGDLHAVDALVSQKRSEGCRATKLNVGQGFHSPAIASNLGALQSWCDGNKHTFSRLSIPLYSTVYGSEIPSGTKLRNSYWVEHARDPVRLSDAMTELGLNKEVDILLDMGPQPLLFAALQSAQQDVAMVALTTKQSKDQSAAFMRAMGTLFERGVIIDFEKLFPHNTAQYRKVHLPTYPYQRRRYYPDYIPSRNLVNNTPLPSEQQPLSKNRKVHFAADRDLYDMLTDHQIEGRRVVPGAALVDFFAHQNPSRTIKSITFHSPLALQTPVNQIFGEIRVDRRFYLNDANSAGDRQVCSGVFGVTEEVDTQGALARALGITSPPAHVKNGAEVYKQFRNVQFGPSFRNIQMIRTWPTHADILITVNSSTHPHLDRIRKIDCCLHAMGGIIEREVPQTKDMDGAFLPNSLEHYTIHDESLPDSFICRYYLPFTSSRNYHVMSVAFDVLSLTGEKLMSCKKYSVAWVPAGTAISNTESTSILQPATATYQRAWMQQTWTNRPISGGDITMTTRQRIPTLLVSLKDAESRIGKIFSRYTDQVQYLCLQPPEPKNNSIAYPGWLITEFNEVLQKLGTTEISIVLDLTNIVRETASTYSSFNHHPHQVLCFMKLISSLKLPIVNFIAISQCSVPVLDETFTPHVASLIQGMVRVYRRENGLDDRVWSVDLPNIDFIDDDLLQTVIKQEYTLRKTDASGDRVVAYRKAPDGALSRFAPTLRPIELSDSSPTVSLNGVSVIVGLGSIGTALASSLISGGSSIVVFIGRRHPESQEVQAGISRIQEDTSGRVFYLQADVCDYDSIKQTFVAIQAQHGSIKNIIHAAAVIADATIRNVDTETFDRVLDPKVIGSWNLHQVSKELCPALESFTLLSSISVSLGNPGQVAYVAGNSYMEVLASYRKQQNLPGTALQLGPWESKLTEKHTVNHSIMNIMENRRGIPLILQAMRRNEVVQIICSFNDRELQAVPAYGQDSLFKNILSNQTSFKPRRTSSEVTHIVTSTLRDILELSSTEKLELDDSLTAFGIDSISFAQIKGKVMNELQVEIPMMFLSDTFSIREMMDYISNKYLSL</sequence>
<dbReference type="SMART" id="SM00826">
    <property type="entry name" value="PKS_DH"/>
    <property type="match status" value="1"/>
</dbReference>
<dbReference type="InterPro" id="IPR050091">
    <property type="entry name" value="PKS_NRPS_Biosynth_Enz"/>
</dbReference>
<dbReference type="Pfam" id="PF00550">
    <property type="entry name" value="PP-binding"/>
    <property type="match status" value="2"/>
</dbReference>
<dbReference type="InterPro" id="IPR014030">
    <property type="entry name" value="Ketoacyl_synth_N"/>
</dbReference>
<dbReference type="InterPro" id="IPR009081">
    <property type="entry name" value="PP-bd_ACP"/>
</dbReference>
<dbReference type="InterPro" id="IPR014031">
    <property type="entry name" value="Ketoacyl_synth_C"/>
</dbReference>
<dbReference type="Gene3D" id="1.10.1200.10">
    <property type="entry name" value="ACP-like"/>
    <property type="match status" value="2"/>
</dbReference>
<dbReference type="Pfam" id="PF00501">
    <property type="entry name" value="AMP-binding"/>
    <property type="match status" value="2"/>
</dbReference>
<dbReference type="SMART" id="SM00822">
    <property type="entry name" value="PKS_KR"/>
    <property type="match status" value="1"/>
</dbReference>
<dbReference type="GO" id="GO:0006633">
    <property type="term" value="P:fatty acid biosynthetic process"/>
    <property type="evidence" value="ECO:0007669"/>
    <property type="project" value="InterPro"/>
</dbReference>